<evidence type="ECO:0000313" key="7">
    <source>
        <dbReference type="Proteomes" id="UP000182284"/>
    </source>
</evidence>
<sequence>MTKLTMNRRHLIKSTAAATLFAPSIVSARRAHAAGGTLRVGYVSPRSGALSQISESDGFVIDAVRDTLGGKLETAAGALNIEIIEKDTQSDPNRAGDMASDLIYQDEVDLVLVGSTPDTTNPVADLCELNGVPCLSAATPWQSWYFGRGGAPMEKSFTYTNHFFWGSEDLLAVYFGLWAGLETNKVVGALWPNDPDGIAFADPNLGFPPALSEAGYTLVDPGRYQNLKDDFSAEINAFKSAGVEIVTGVMLPPDLATFMTQAKQMGYTPKFVTVAKAALTPKGVESFPDGLGENLSGEYYWGPQYPYVSSLTGQSTEMLCAAYMEGTGNQWLQGTGYVHALFEVAVDLLKRTEDVTPEAVVAAMNATDLNTCVGHIKWGDFALAPNVAKTPVAGGQWQSDGEGGFKLVCTFNDVAPDILTNGTLEPKVW</sequence>
<dbReference type="SUPFAM" id="SSF53822">
    <property type="entry name" value="Periplasmic binding protein-like I"/>
    <property type="match status" value="1"/>
</dbReference>
<evidence type="ECO:0000313" key="6">
    <source>
        <dbReference type="EMBL" id="SDG41063.1"/>
    </source>
</evidence>
<dbReference type="PROSITE" id="PS51318">
    <property type="entry name" value="TAT"/>
    <property type="match status" value="1"/>
</dbReference>
<dbReference type="PANTHER" id="PTHR30483:SF6">
    <property type="entry name" value="PERIPLASMIC BINDING PROTEIN OF ABC TRANSPORTER FOR NATURAL AMINO ACIDS"/>
    <property type="match status" value="1"/>
</dbReference>
<dbReference type="InterPro" id="IPR028081">
    <property type="entry name" value="Leu-bd"/>
</dbReference>
<evidence type="ECO:0000256" key="3">
    <source>
        <dbReference type="ARBA" id="ARBA00022970"/>
    </source>
</evidence>
<keyword evidence="2 4" id="KW-0732">Signal</keyword>
<evidence type="ECO:0000256" key="4">
    <source>
        <dbReference type="SAM" id="SignalP"/>
    </source>
</evidence>
<dbReference type="CDD" id="cd06337">
    <property type="entry name" value="PBP1_ABC_ligand_binding-like"/>
    <property type="match status" value="1"/>
</dbReference>
<evidence type="ECO:0000259" key="5">
    <source>
        <dbReference type="Pfam" id="PF13458"/>
    </source>
</evidence>
<evidence type="ECO:0000256" key="1">
    <source>
        <dbReference type="ARBA" id="ARBA00010062"/>
    </source>
</evidence>
<comment type="similarity">
    <text evidence="1">Belongs to the leucine-binding protein family.</text>
</comment>
<dbReference type="PANTHER" id="PTHR30483">
    <property type="entry name" value="LEUCINE-SPECIFIC-BINDING PROTEIN"/>
    <property type="match status" value="1"/>
</dbReference>
<dbReference type="Proteomes" id="UP000182284">
    <property type="component" value="Unassembled WGS sequence"/>
</dbReference>
<feature type="domain" description="Leucine-binding protein" evidence="5">
    <location>
        <begin position="37"/>
        <end position="401"/>
    </location>
</feature>
<dbReference type="Pfam" id="PF13458">
    <property type="entry name" value="Peripla_BP_6"/>
    <property type="match status" value="1"/>
</dbReference>
<dbReference type="OrthoDB" id="6753945at2"/>
<feature type="chain" id="PRO_5010325052" evidence="4">
    <location>
        <begin position="34"/>
        <end position="429"/>
    </location>
</feature>
<reference evidence="6 7" key="1">
    <citation type="submission" date="2016-10" db="EMBL/GenBank/DDBJ databases">
        <authorList>
            <person name="de Groot N.N."/>
        </authorList>
    </citation>
    <scope>NUCLEOTIDE SEQUENCE [LARGE SCALE GENOMIC DNA]</scope>
    <source>
        <strain evidence="6 7">DSM 27375</strain>
    </source>
</reference>
<accession>A0A1G7U0I6</accession>
<evidence type="ECO:0000256" key="2">
    <source>
        <dbReference type="ARBA" id="ARBA00022729"/>
    </source>
</evidence>
<keyword evidence="3" id="KW-0029">Amino-acid transport</keyword>
<dbReference type="AlphaFoldDB" id="A0A1G7U0I6"/>
<gene>
    <name evidence="6" type="ORF">SAMN04488117_11942</name>
</gene>
<feature type="signal peptide" evidence="4">
    <location>
        <begin position="1"/>
        <end position="33"/>
    </location>
</feature>
<dbReference type="InterPro" id="IPR006311">
    <property type="entry name" value="TAT_signal"/>
</dbReference>
<dbReference type="EMBL" id="FNBL01000019">
    <property type="protein sequence ID" value="SDG41063.1"/>
    <property type="molecule type" value="Genomic_DNA"/>
</dbReference>
<dbReference type="Gene3D" id="3.40.50.2300">
    <property type="match status" value="2"/>
</dbReference>
<dbReference type="RefSeq" id="WP_074647291.1">
    <property type="nucleotide sequence ID" value="NZ_FNBL01000019.1"/>
</dbReference>
<name>A0A1G7U0I6_9RHOB</name>
<protein>
    <submittedName>
        <fullName evidence="6">Branched-chain amino acid transport system substrate-binding protein</fullName>
    </submittedName>
</protein>
<dbReference type="GO" id="GO:0006865">
    <property type="term" value="P:amino acid transport"/>
    <property type="evidence" value="ECO:0007669"/>
    <property type="project" value="UniProtKB-KW"/>
</dbReference>
<proteinExistence type="inferred from homology"/>
<organism evidence="6 7">
    <name type="scientific">Celeribacter baekdonensis</name>
    <dbReference type="NCBI Taxonomy" id="875171"/>
    <lineage>
        <taxon>Bacteria</taxon>
        <taxon>Pseudomonadati</taxon>
        <taxon>Pseudomonadota</taxon>
        <taxon>Alphaproteobacteria</taxon>
        <taxon>Rhodobacterales</taxon>
        <taxon>Roseobacteraceae</taxon>
        <taxon>Celeribacter</taxon>
    </lineage>
</organism>
<dbReference type="InterPro" id="IPR028082">
    <property type="entry name" value="Peripla_BP_I"/>
</dbReference>
<dbReference type="InterPro" id="IPR051010">
    <property type="entry name" value="BCAA_transport"/>
</dbReference>
<keyword evidence="3" id="KW-0813">Transport</keyword>